<reference evidence="2" key="1">
    <citation type="submission" date="2016-12" db="EMBL/GenBank/DDBJ databases">
        <authorList>
            <person name="Rodrigo-Torres L."/>
            <person name="Arahal R.D."/>
            <person name="Lucena T."/>
        </authorList>
    </citation>
    <scope>NUCLEOTIDE SEQUENCE [LARGE SCALE GENOMIC DNA]</scope>
</reference>
<dbReference type="AlphaFoldDB" id="A0A1M7Z2R4"/>
<organism evidence="1 2">
    <name type="scientific">Vibrio quintilis</name>
    <dbReference type="NCBI Taxonomy" id="1117707"/>
    <lineage>
        <taxon>Bacteria</taxon>
        <taxon>Pseudomonadati</taxon>
        <taxon>Pseudomonadota</taxon>
        <taxon>Gammaproteobacteria</taxon>
        <taxon>Vibrionales</taxon>
        <taxon>Vibrionaceae</taxon>
        <taxon>Vibrio</taxon>
    </lineage>
</organism>
<name>A0A1M7Z2R4_9VIBR</name>
<gene>
    <name evidence="1" type="ORF">VQ7734_04856</name>
</gene>
<dbReference type="EMBL" id="FRFG01000093">
    <property type="protein sequence ID" value="SHO59080.1"/>
    <property type="molecule type" value="Genomic_DNA"/>
</dbReference>
<dbReference type="RefSeq" id="WP_143169464.1">
    <property type="nucleotide sequence ID" value="NZ_AP024897.1"/>
</dbReference>
<dbReference type="OrthoDB" id="8910510at2"/>
<evidence type="ECO:0000313" key="1">
    <source>
        <dbReference type="EMBL" id="SHO59080.1"/>
    </source>
</evidence>
<dbReference type="Proteomes" id="UP000184600">
    <property type="component" value="Unassembled WGS sequence"/>
</dbReference>
<protein>
    <submittedName>
        <fullName evidence="1">Uncharacterized protein</fullName>
    </submittedName>
</protein>
<evidence type="ECO:0000313" key="2">
    <source>
        <dbReference type="Proteomes" id="UP000184600"/>
    </source>
</evidence>
<proteinExistence type="predicted"/>
<keyword evidence="2" id="KW-1185">Reference proteome</keyword>
<sequence length="142" mass="16205">MTNRRKRRNQGRFAGIPLSVMESDLYVQLNNLAKILLYELCGQYNGGNNGYLSLTRNQLKERGINSPEATKKAIENLISAGFITRTRQGGAAKGKAICSLYAINWQPIDEKRDKPLENYFTFKGAFGLWFKERSNKIPMLKR</sequence>
<accession>A0A1M7Z2R4</accession>